<keyword evidence="5 12" id="KW-0403">Intermediate filament</keyword>
<evidence type="ECO:0000256" key="10">
    <source>
        <dbReference type="ARBA" id="ARBA00033132"/>
    </source>
</evidence>
<dbReference type="GO" id="GO:0099184">
    <property type="term" value="F:structural constituent of postsynaptic intermediate filament cytoskeleton"/>
    <property type="evidence" value="ECO:0007669"/>
    <property type="project" value="TreeGrafter"/>
</dbReference>
<dbReference type="GO" id="GO:0033693">
    <property type="term" value="P:neurofilament bundle assembly"/>
    <property type="evidence" value="ECO:0007669"/>
    <property type="project" value="TreeGrafter"/>
</dbReference>
<evidence type="ECO:0000256" key="2">
    <source>
        <dbReference type="ARBA" id="ARBA00004489"/>
    </source>
</evidence>
<feature type="region of interest" description="Disordered" evidence="14">
    <location>
        <begin position="464"/>
        <end position="551"/>
    </location>
</feature>
<name>A0A7L1R3D5_9PASS</name>
<evidence type="ECO:0000256" key="11">
    <source>
        <dbReference type="ARBA" id="ARBA00061646"/>
    </source>
</evidence>
<dbReference type="FunFam" id="1.20.5.500:FF:000001">
    <property type="entry name" value="Type II keratin 23"/>
    <property type="match status" value="1"/>
</dbReference>
<protein>
    <recommendedName>
        <fullName evidence="3">Neurofilament light polypeptide</fullName>
    </recommendedName>
    <alternativeName>
        <fullName evidence="10">Neurofilament triplet L protein</fullName>
    </alternativeName>
</protein>
<dbReference type="InterPro" id="IPR018039">
    <property type="entry name" value="IF_conserved"/>
</dbReference>
<dbReference type="PRINTS" id="PR01248">
    <property type="entry name" value="TYPE1KERATIN"/>
</dbReference>
<dbReference type="SMART" id="SM01391">
    <property type="entry name" value="Filament"/>
    <property type="match status" value="1"/>
</dbReference>
<evidence type="ECO:0000313" key="16">
    <source>
        <dbReference type="EMBL" id="NXO30660.1"/>
    </source>
</evidence>
<keyword evidence="8" id="KW-0206">Cytoskeleton</keyword>
<feature type="coiled-coil region" evidence="13">
    <location>
        <begin position="314"/>
        <end position="380"/>
    </location>
</feature>
<dbReference type="Proteomes" id="UP000546986">
    <property type="component" value="Unassembled WGS sequence"/>
</dbReference>
<evidence type="ECO:0000313" key="17">
    <source>
        <dbReference type="Proteomes" id="UP000546986"/>
    </source>
</evidence>
<feature type="non-terminal residue" evidence="16">
    <location>
        <position position="551"/>
    </location>
</feature>
<comment type="subcellular location">
    <subcellularLocation>
        <location evidence="2">Cell projection</location>
        <location evidence="2">Axon</location>
    </subcellularLocation>
    <subcellularLocation>
        <location evidence="1">Cytoplasm</location>
        <location evidence="1">Cytoskeleton</location>
    </subcellularLocation>
</comment>
<feature type="non-terminal residue" evidence="16">
    <location>
        <position position="1"/>
    </location>
</feature>
<evidence type="ECO:0000256" key="1">
    <source>
        <dbReference type="ARBA" id="ARBA00004245"/>
    </source>
</evidence>
<dbReference type="Gene3D" id="1.20.5.500">
    <property type="entry name" value="Single helix bin"/>
    <property type="match status" value="1"/>
</dbReference>
<dbReference type="PANTHER" id="PTHR45652">
    <property type="entry name" value="GLIAL FIBRILLARY ACIDIC PROTEIN"/>
    <property type="match status" value="1"/>
</dbReference>
<comment type="caution">
    <text evidence="16">The sequence shown here is derived from an EMBL/GenBank/DDBJ whole genome shotgun (WGS) entry which is preliminary data.</text>
</comment>
<evidence type="ECO:0000256" key="12">
    <source>
        <dbReference type="RuleBase" id="RU000685"/>
    </source>
</evidence>
<dbReference type="GO" id="GO:0030424">
    <property type="term" value="C:axon"/>
    <property type="evidence" value="ECO:0007669"/>
    <property type="project" value="UniProtKB-SubCell"/>
</dbReference>
<dbReference type="AlphaFoldDB" id="A0A7L1R3D5"/>
<dbReference type="GO" id="GO:0099160">
    <property type="term" value="C:postsynaptic intermediate filament cytoskeleton"/>
    <property type="evidence" value="ECO:0007669"/>
    <property type="project" value="TreeGrafter"/>
</dbReference>
<dbReference type="InterPro" id="IPR039008">
    <property type="entry name" value="IF_rod_dom"/>
</dbReference>
<dbReference type="Pfam" id="PF00038">
    <property type="entry name" value="Filament"/>
    <property type="match status" value="1"/>
</dbReference>
<feature type="compositionally biased region" description="Basic and acidic residues" evidence="14">
    <location>
        <begin position="541"/>
        <end position="551"/>
    </location>
</feature>
<evidence type="ECO:0000256" key="9">
    <source>
        <dbReference type="ARBA" id="ARBA00023273"/>
    </source>
</evidence>
<dbReference type="GO" id="GO:0005882">
    <property type="term" value="C:intermediate filament"/>
    <property type="evidence" value="ECO:0007669"/>
    <property type="project" value="UniProtKB-KW"/>
</dbReference>
<evidence type="ECO:0000256" key="6">
    <source>
        <dbReference type="ARBA" id="ARBA00022990"/>
    </source>
</evidence>
<feature type="compositionally biased region" description="Acidic residues" evidence="14">
    <location>
        <begin position="473"/>
        <end position="540"/>
    </location>
</feature>
<keyword evidence="9" id="KW-0966">Cell projection</keyword>
<proteinExistence type="inferred from homology"/>
<gene>
    <name evidence="16" type="primary">Nefl</name>
    <name evidence="16" type="ORF">CISJUN_R09870</name>
</gene>
<evidence type="ECO:0000256" key="14">
    <source>
        <dbReference type="SAM" id="MobiDB-lite"/>
    </source>
</evidence>
<dbReference type="FunFam" id="1.20.5.1160:FF:000001">
    <property type="entry name" value="Keratin type II"/>
    <property type="match status" value="1"/>
</dbReference>
<dbReference type="GO" id="GO:0005737">
    <property type="term" value="C:cytoplasm"/>
    <property type="evidence" value="ECO:0007669"/>
    <property type="project" value="TreeGrafter"/>
</dbReference>
<dbReference type="InterPro" id="IPR002957">
    <property type="entry name" value="Keratin_I"/>
</dbReference>
<keyword evidence="6" id="KW-0007">Acetylation</keyword>
<keyword evidence="4" id="KW-0963">Cytoplasm</keyword>
<evidence type="ECO:0000256" key="3">
    <source>
        <dbReference type="ARBA" id="ARBA00019275"/>
    </source>
</evidence>
<keyword evidence="7 13" id="KW-0175">Coiled coil</keyword>
<keyword evidence="17" id="KW-1185">Reference proteome</keyword>
<evidence type="ECO:0000256" key="8">
    <source>
        <dbReference type="ARBA" id="ARBA00023212"/>
    </source>
</evidence>
<dbReference type="Pfam" id="PF04732">
    <property type="entry name" value="Filament_head"/>
    <property type="match status" value="1"/>
</dbReference>
<sequence>MSSYGYDPFFPSYKRRYADSPRIHVSVRSGGGFGSARSAYSSLSAPVSSVSVRRSYAASSASGSLLHSVDSLDLSQVAAISNDLKSIRSQERAQLQDLNDRFACFIERVHELEQQNKVLEAELLVLRQKHAEPSRFRALYEQEIRELRLAAEEATSEKQALQGERESLEETLRGLQARYEEEVLSREDAEARLLEVRKGADEAALARAELEKRVDSLLDELAFLKKVHEEELAELQAQIQYAHLSVEMDVSAKPDLSAALRDIRAQYEKLAARNMQNAEEWFRSRFTVLSESAAKNTDAVRAAKDEVSESRRLLKAKTLEIEATRGMNEALEKQLQELEEKQSADISALQDTINKLENELRTTKSEMARYLKEYQDLLNVKMALDIEIAAYRKLLEGEETRLSFTSVGSITSGYSQSGPSFGRSAYSGLQSSSYLLSSRPFPTYYSSHVQEEQIEIEETIEAAKAGEAKAAPGEEEEEEKEEGEEEAGEEGEEEEEGAKEESEEAKEGEEEEGEGEETAAEEGEESQEAAEEAEEEEKEEKEEKEAAGKEE</sequence>
<evidence type="ECO:0000256" key="7">
    <source>
        <dbReference type="ARBA" id="ARBA00023054"/>
    </source>
</evidence>
<dbReference type="Gene3D" id="1.20.5.1160">
    <property type="entry name" value="Vasodilator-stimulated phosphoprotein"/>
    <property type="match status" value="1"/>
</dbReference>
<dbReference type="SUPFAM" id="SSF64593">
    <property type="entry name" value="Intermediate filament protein, coiled coil region"/>
    <property type="match status" value="2"/>
</dbReference>
<dbReference type="PROSITE" id="PS51842">
    <property type="entry name" value="IF_ROD_2"/>
    <property type="match status" value="1"/>
</dbReference>
<organism evidence="16 17">
    <name type="scientific">Cisticola juncidis</name>
    <dbReference type="NCBI Taxonomy" id="52622"/>
    <lineage>
        <taxon>Eukaryota</taxon>
        <taxon>Metazoa</taxon>
        <taxon>Chordata</taxon>
        <taxon>Craniata</taxon>
        <taxon>Vertebrata</taxon>
        <taxon>Euteleostomi</taxon>
        <taxon>Archelosauria</taxon>
        <taxon>Archosauria</taxon>
        <taxon>Dinosauria</taxon>
        <taxon>Saurischia</taxon>
        <taxon>Theropoda</taxon>
        <taxon>Coelurosauria</taxon>
        <taxon>Aves</taxon>
        <taxon>Neognathae</taxon>
        <taxon>Neoaves</taxon>
        <taxon>Telluraves</taxon>
        <taxon>Australaves</taxon>
        <taxon>Passeriformes</taxon>
        <taxon>Sylvioidea</taxon>
        <taxon>Cisticolidae</taxon>
        <taxon>Cisticola</taxon>
    </lineage>
</organism>
<dbReference type="InterPro" id="IPR050405">
    <property type="entry name" value="Intermediate_filament"/>
</dbReference>
<evidence type="ECO:0000259" key="15">
    <source>
        <dbReference type="PROSITE" id="PS51842"/>
    </source>
</evidence>
<evidence type="ECO:0000256" key="4">
    <source>
        <dbReference type="ARBA" id="ARBA00022490"/>
    </source>
</evidence>
<evidence type="ECO:0000256" key="13">
    <source>
        <dbReference type="SAM" id="Coils"/>
    </source>
</evidence>
<feature type="domain" description="IF rod" evidence="15">
    <location>
        <begin position="91"/>
        <end position="402"/>
    </location>
</feature>
<comment type="similarity">
    <text evidence="11 12">Belongs to the intermediate filament family.</text>
</comment>
<dbReference type="EMBL" id="VXBR01010621">
    <property type="protein sequence ID" value="NXO30660.1"/>
    <property type="molecule type" value="Genomic_DNA"/>
</dbReference>
<dbReference type="Gene3D" id="1.20.5.170">
    <property type="match status" value="1"/>
</dbReference>
<feature type="coiled-coil region" evidence="13">
    <location>
        <begin position="95"/>
        <end position="238"/>
    </location>
</feature>
<dbReference type="FunFam" id="1.20.5.170:FF:000002">
    <property type="entry name" value="Type I keratin KA11"/>
    <property type="match status" value="1"/>
</dbReference>
<evidence type="ECO:0000256" key="5">
    <source>
        <dbReference type="ARBA" id="ARBA00022754"/>
    </source>
</evidence>
<dbReference type="PANTHER" id="PTHR45652:SF8">
    <property type="entry name" value="NEUROFILAMENT LIGHT POLYPEPTIDE"/>
    <property type="match status" value="1"/>
</dbReference>
<dbReference type="PROSITE" id="PS00226">
    <property type="entry name" value="IF_ROD_1"/>
    <property type="match status" value="1"/>
</dbReference>
<accession>A0A7L1R3D5</accession>
<reference evidence="16 17" key="1">
    <citation type="submission" date="2019-09" db="EMBL/GenBank/DDBJ databases">
        <title>Bird 10,000 Genomes (B10K) Project - Family phase.</title>
        <authorList>
            <person name="Zhang G."/>
        </authorList>
    </citation>
    <scope>NUCLEOTIDE SEQUENCE [LARGE SCALE GENOMIC DNA]</scope>
    <source>
        <strain evidence="16">B10K-DU-002-30</strain>
        <tissue evidence="16">Muscle</tissue>
    </source>
</reference>
<dbReference type="InterPro" id="IPR006821">
    <property type="entry name" value="Intermed_filament_DNA-bd"/>
</dbReference>